<organism evidence="2 3">
    <name type="scientific">Candidatus Marithioploca araucensis</name>
    <dbReference type="NCBI Taxonomy" id="70273"/>
    <lineage>
        <taxon>Bacteria</taxon>
        <taxon>Pseudomonadati</taxon>
        <taxon>Pseudomonadota</taxon>
        <taxon>Gammaproteobacteria</taxon>
        <taxon>Thiotrichales</taxon>
        <taxon>Thiotrichaceae</taxon>
        <taxon>Candidatus Marithioploca</taxon>
    </lineage>
</organism>
<dbReference type="InterPro" id="IPR019734">
    <property type="entry name" value="TPR_rpt"/>
</dbReference>
<evidence type="ECO:0000259" key="1">
    <source>
        <dbReference type="Pfam" id="PF12770"/>
    </source>
</evidence>
<dbReference type="InterPro" id="IPR024983">
    <property type="entry name" value="CHAT_dom"/>
</dbReference>
<evidence type="ECO:0000313" key="3">
    <source>
        <dbReference type="Proteomes" id="UP001171945"/>
    </source>
</evidence>
<evidence type="ECO:0000313" key="2">
    <source>
        <dbReference type="EMBL" id="MDM8562742.1"/>
    </source>
</evidence>
<keyword evidence="3" id="KW-1185">Reference proteome</keyword>
<dbReference type="Pfam" id="PF12770">
    <property type="entry name" value="CHAT"/>
    <property type="match status" value="1"/>
</dbReference>
<proteinExistence type="predicted"/>
<protein>
    <submittedName>
        <fullName evidence="2">CHAT domain-containing protein</fullName>
    </submittedName>
</protein>
<sequence length="688" mass="77796">QAKGHYATAHTILQQAQEEAKRSGTLEQQILVHSHLGDILLAMQKPDAARESLEEMLILARRHDEPLILAHLLNNLGNALYVLQEYVEALNAYREVTELALRGGDPLLQIQALSNQVRVHLKRNDPAASLAVLEKALSQVQASLENHDKGFHLLSLGQLALRLQTNFQKDLPQVGSIAYRIFNEVLKLASQQQDKRLMSYAKGFLGQLYEREQRYQEATQLTRQAIFFAQDESDISYLWEWQQARLLQSQQDFTGAIRAYKLALEHLHPIRSRLFIGQRDTLEVFNERIRPVYFGLADLLLRQAAKIKEPETKTALLKQAREEIERLKLIELQEYFQSECLSAVQTQATELESRLDKHTAIFYPILFPDRTELLLSLPDGIHQVIIPVGADTLGEVVHQLRKNLQLSTSPRFIKPSTQLYQWLITPILPKLTAHDINTLIIVPDGSLRTVPLAALYDPKDKKFLMHRFALVTTPGLNLTDSRLLLRKNFKALLNGLSEGVQDFSPLPSVPDEIKNIGGIFEKNDILLDQKFLLENLNQSLLDSPYEVVHIASHGQFDSNPKKTFLLTYDSKLTMDRLQGLLGLNQLRKEPVELLTLSACQTAVGDERAALGLAGVAIKAGARSVIASLWFVNDESTAQLITAFYRNLIEDQSLSKAKALQKAQQKVAATQQFRHPAFWAPFLLIGNWL</sequence>
<dbReference type="Gene3D" id="1.25.40.10">
    <property type="entry name" value="Tetratricopeptide repeat domain"/>
    <property type="match status" value="2"/>
</dbReference>
<comment type="caution">
    <text evidence="2">The sequence shown here is derived from an EMBL/GenBank/DDBJ whole genome shotgun (WGS) entry which is preliminary data.</text>
</comment>
<reference evidence="2" key="1">
    <citation type="submission" date="2023-06" db="EMBL/GenBank/DDBJ databases">
        <title>Uncultivated large filamentous bacteria from sulfidic sediments reveal new species and different genomic features in energy metabolism and defense.</title>
        <authorList>
            <person name="Fonseca A."/>
        </authorList>
    </citation>
    <scope>NUCLEOTIDE SEQUENCE</scope>
    <source>
        <strain evidence="2">HSG4</strain>
    </source>
</reference>
<dbReference type="EMBL" id="JAUCGM010000269">
    <property type="protein sequence ID" value="MDM8562742.1"/>
    <property type="molecule type" value="Genomic_DNA"/>
</dbReference>
<dbReference type="SMART" id="SM00028">
    <property type="entry name" value="TPR"/>
    <property type="match status" value="4"/>
</dbReference>
<dbReference type="PANTHER" id="PTHR10098:SF112">
    <property type="entry name" value="SLR0380 PROTEIN"/>
    <property type="match status" value="1"/>
</dbReference>
<gene>
    <name evidence="2" type="ORF">QUF54_05250</name>
</gene>
<dbReference type="InterPro" id="IPR011990">
    <property type="entry name" value="TPR-like_helical_dom_sf"/>
</dbReference>
<feature type="domain" description="CHAT" evidence="1">
    <location>
        <begin position="415"/>
        <end position="686"/>
    </location>
</feature>
<accession>A0ABT7VT51</accession>
<name>A0ABT7VT51_9GAMM</name>
<dbReference type="SUPFAM" id="SSF48452">
    <property type="entry name" value="TPR-like"/>
    <property type="match status" value="2"/>
</dbReference>
<feature type="non-terminal residue" evidence="2">
    <location>
        <position position="1"/>
    </location>
</feature>
<dbReference type="PANTHER" id="PTHR10098">
    <property type="entry name" value="RAPSYN-RELATED"/>
    <property type="match status" value="1"/>
</dbReference>
<dbReference type="Proteomes" id="UP001171945">
    <property type="component" value="Unassembled WGS sequence"/>
</dbReference>